<keyword evidence="4" id="KW-1185">Reference proteome</keyword>
<comment type="caution">
    <text evidence="3">The sequence shown here is derived from an EMBL/GenBank/DDBJ whole genome shotgun (WGS) entry which is preliminary data.</text>
</comment>
<dbReference type="InterPro" id="IPR022742">
    <property type="entry name" value="Hydrolase_4"/>
</dbReference>
<accession>A0A2S6NKM1</accession>
<dbReference type="EMBL" id="NHRY01000070">
    <property type="protein sequence ID" value="PPQ35608.1"/>
    <property type="molecule type" value="Genomic_DNA"/>
</dbReference>
<evidence type="ECO:0000259" key="2">
    <source>
        <dbReference type="Pfam" id="PF12146"/>
    </source>
</evidence>
<evidence type="ECO:0000256" key="1">
    <source>
        <dbReference type="SAM" id="MobiDB-lite"/>
    </source>
</evidence>
<feature type="region of interest" description="Disordered" evidence="1">
    <location>
        <begin position="347"/>
        <end position="382"/>
    </location>
</feature>
<feature type="domain" description="Serine aminopeptidase S33" evidence="2">
    <location>
        <begin position="97"/>
        <end position="332"/>
    </location>
</feature>
<dbReference type="InterPro" id="IPR029058">
    <property type="entry name" value="AB_hydrolase_fold"/>
</dbReference>
<dbReference type="InterPro" id="IPR000073">
    <property type="entry name" value="AB_hydrolase_1"/>
</dbReference>
<dbReference type="AlphaFoldDB" id="A0A2S6NKM1"/>
<dbReference type="Proteomes" id="UP000239724">
    <property type="component" value="Unassembled WGS sequence"/>
</dbReference>
<reference evidence="3 4" key="1">
    <citation type="journal article" date="2018" name="Arch. Microbiol.">
        <title>New insights into the metabolic potential of the phototrophic purple bacterium Rhodopila globiformis DSM 161(T) from its draft genome sequence and evidence for a vanadium-dependent nitrogenase.</title>
        <authorList>
            <person name="Imhoff J.F."/>
            <person name="Rahn T."/>
            <person name="Kunzel S."/>
            <person name="Neulinger S.C."/>
        </authorList>
    </citation>
    <scope>NUCLEOTIDE SEQUENCE [LARGE SCALE GENOMIC DNA]</scope>
    <source>
        <strain evidence="3 4">DSM 161</strain>
    </source>
</reference>
<feature type="compositionally biased region" description="Polar residues" evidence="1">
    <location>
        <begin position="368"/>
        <end position="382"/>
    </location>
</feature>
<protein>
    <recommendedName>
        <fullName evidence="2">Serine aminopeptidase S33 domain-containing protein</fullName>
    </recommendedName>
</protein>
<sequence>MISVGRTGLVVMVAAPGGMCVLIGGMRSRMMIAIRRMLSTVLRHLACFLLAALLLSGCTGAGIDPIAPSRIPAETADSFVMPDGTALPYRVWLPVGRPQAVVLALHGMNDSRDAWEYPAPAFAAAGIAVYAPDLRGFGATRSRGLWPGTDRLTSDARAMARMLRARYPHTKLILMAESMGAAALMVLATEPNPPDVDGYVLVSPAVWGRSEMNVLMRVSLWLADHTVPAMTLTGRGIVHVTASDNRAALVRLSNDPLTIHATRVDAIEGLVNLMDRALAAAAHLHVPSLILYGGHDELVPKRAMAEAWYDLPPGPEKAFYPNGYHLLLRDKDRALPIGDILSWIKDPQAPLPSGAGQAATAWLKRQEGQGSSPPTENLASVP</sequence>
<evidence type="ECO:0000313" key="3">
    <source>
        <dbReference type="EMBL" id="PPQ35608.1"/>
    </source>
</evidence>
<dbReference type="PANTHER" id="PTHR11614">
    <property type="entry name" value="PHOSPHOLIPASE-RELATED"/>
    <property type="match status" value="1"/>
</dbReference>
<dbReference type="PRINTS" id="PR00111">
    <property type="entry name" value="ABHYDROLASE"/>
</dbReference>
<dbReference type="Pfam" id="PF12146">
    <property type="entry name" value="Hydrolase_4"/>
    <property type="match status" value="1"/>
</dbReference>
<dbReference type="InterPro" id="IPR051044">
    <property type="entry name" value="MAG_DAG_Lipase"/>
</dbReference>
<dbReference type="Gene3D" id="3.40.50.1820">
    <property type="entry name" value="alpha/beta hydrolase"/>
    <property type="match status" value="1"/>
</dbReference>
<organism evidence="3 4">
    <name type="scientific">Rhodopila globiformis</name>
    <name type="common">Rhodopseudomonas globiformis</name>
    <dbReference type="NCBI Taxonomy" id="1071"/>
    <lineage>
        <taxon>Bacteria</taxon>
        <taxon>Pseudomonadati</taxon>
        <taxon>Pseudomonadota</taxon>
        <taxon>Alphaproteobacteria</taxon>
        <taxon>Acetobacterales</taxon>
        <taxon>Acetobacteraceae</taxon>
        <taxon>Rhodopila</taxon>
    </lineage>
</organism>
<name>A0A2S6NKM1_RHOGL</name>
<proteinExistence type="predicted"/>
<dbReference type="SUPFAM" id="SSF53474">
    <property type="entry name" value="alpha/beta-Hydrolases"/>
    <property type="match status" value="1"/>
</dbReference>
<gene>
    <name evidence="3" type="ORF">CCS01_06985</name>
</gene>
<evidence type="ECO:0000313" key="4">
    <source>
        <dbReference type="Proteomes" id="UP000239724"/>
    </source>
</evidence>